<dbReference type="Pfam" id="PF05066">
    <property type="entry name" value="HARE-HTH"/>
    <property type="match status" value="1"/>
</dbReference>
<proteinExistence type="predicted"/>
<evidence type="ECO:0000256" key="1">
    <source>
        <dbReference type="ARBA" id="ARBA00023163"/>
    </source>
</evidence>
<name>A0A6N3A9B6_9FIRM</name>
<dbReference type="InterPro" id="IPR007759">
    <property type="entry name" value="Asxl_HARE-HTH"/>
</dbReference>
<evidence type="ECO:0000259" key="2">
    <source>
        <dbReference type="PROSITE" id="PS51913"/>
    </source>
</evidence>
<keyword evidence="1" id="KW-0804">Transcription</keyword>
<protein>
    <recommendedName>
        <fullName evidence="2">HTH HARE-type domain-containing protein</fullName>
    </recommendedName>
</protein>
<sequence length="84" mass="9412">MGYSFLDLAKEVLEYESIPLSVEEIWEAAGRNGLLEKLSSSGTPPFRTLSARIYVDLKNNQDTIFEQVSKRPAKFFLKGQTAGL</sequence>
<dbReference type="EMBL" id="CACRUH010000015">
    <property type="protein sequence ID" value="VYT86370.1"/>
    <property type="molecule type" value="Genomic_DNA"/>
</dbReference>
<reference evidence="3" key="1">
    <citation type="submission" date="2019-11" db="EMBL/GenBank/DDBJ databases">
        <authorList>
            <person name="Feng L."/>
        </authorList>
    </citation>
    <scope>NUCLEOTIDE SEQUENCE</scope>
    <source>
        <strain evidence="3">ChathewayiLFYP18</strain>
    </source>
</reference>
<feature type="domain" description="HTH HARE-type" evidence="2">
    <location>
        <begin position="3"/>
        <end position="80"/>
    </location>
</feature>
<dbReference type="PROSITE" id="PS51913">
    <property type="entry name" value="HTH_HARE"/>
    <property type="match status" value="1"/>
</dbReference>
<organism evidence="3">
    <name type="scientific">Hungatella hathewayi</name>
    <dbReference type="NCBI Taxonomy" id="154046"/>
    <lineage>
        <taxon>Bacteria</taxon>
        <taxon>Bacillati</taxon>
        <taxon>Bacillota</taxon>
        <taxon>Clostridia</taxon>
        <taxon>Lachnospirales</taxon>
        <taxon>Lachnospiraceae</taxon>
        <taxon>Hungatella</taxon>
    </lineage>
</organism>
<accession>A0A6N3A9B6</accession>
<dbReference type="AlphaFoldDB" id="A0A6N3A9B6"/>
<gene>
    <name evidence="3" type="ORF">CHLFYP18_05759</name>
</gene>
<dbReference type="GO" id="GO:0006355">
    <property type="term" value="P:regulation of DNA-templated transcription"/>
    <property type="evidence" value="ECO:0007669"/>
    <property type="project" value="InterPro"/>
</dbReference>
<evidence type="ECO:0000313" key="3">
    <source>
        <dbReference type="EMBL" id="VYT86370.1"/>
    </source>
</evidence>